<reference evidence="1 2" key="1">
    <citation type="journal article" date="2015" name="Genome Announc.">
        <title>Complete Genome Sequence of Enterococcus Bacteriophage EFLK1.</title>
        <authorList>
            <person name="Khalifa L."/>
            <person name="Coppenhagen-Glazer S."/>
            <person name="Shlezinger M."/>
            <person name="Kott-Gutkowski M."/>
            <person name="Adini O."/>
            <person name="Beyth N."/>
            <person name="Hazan R."/>
        </authorList>
    </citation>
    <scope>NUCLEOTIDE SEQUENCE [LARGE SCALE GENOMIC DNA]</scope>
</reference>
<dbReference type="KEGG" id="vg:26645835"/>
<dbReference type="Proteomes" id="UP000033340">
    <property type="component" value="Segment"/>
</dbReference>
<evidence type="ECO:0000313" key="1">
    <source>
        <dbReference type="EMBL" id="AKC04997.1"/>
    </source>
</evidence>
<dbReference type="RefSeq" id="YP_009219728.1">
    <property type="nucleotide sequence ID" value="NC_029026.1"/>
</dbReference>
<dbReference type="EMBL" id="KR049063">
    <property type="protein sequence ID" value="AKC04997.1"/>
    <property type="molecule type" value="Genomic_DNA"/>
</dbReference>
<sequence length="154" mass="18060">MKYTCIKPFKTERVSVDVNSVWYGVDVNNMWYELDAPCYPDIKCPKYILIGGSAGASICIDLHTLLNNFMKVDSSYESVEIKLRERGIFGKEHTITFDYMGYAHFKQRFLKRFGNISSDRKLKKEIVNTNSLNDLERVFSNNDNWSIKIMKERY</sequence>
<accession>A0A0E3T926</accession>
<dbReference type="GeneID" id="26645835"/>
<name>A0A0E3T926_9CAUD</name>
<keyword evidence="2" id="KW-1185">Reference proteome</keyword>
<proteinExistence type="predicted"/>
<evidence type="ECO:0000313" key="2">
    <source>
        <dbReference type="Proteomes" id="UP000033340"/>
    </source>
</evidence>
<reference evidence="2" key="2">
    <citation type="submission" date="2015-03" db="EMBL/GenBank/DDBJ databases">
        <title>Additive effect of two phages aimed for phage therapy.</title>
        <authorList>
            <person name="Khalifa L."/>
            <person name="Beyth N."/>
            <person name="Hazan R."/>
        </authorList>
    </citation>
    <scope>NUCLEOTIDE SEQUENCE [LARGE SCALE GENOMIC DNA]</scope>
</reference>
<protein>
    <submittedName>
        <fullName evidence="1">Uncharacterized protein</fullName>
    </submittedName>
</protein>
<organism evidence="1 2">
    <name type="scientific">Enterococcus phage EFLK1</name>
    <dbReference type="NCBI Taxonomy" id="1640885"/>
    <lineage>
        <taxon>Viruses</taxon>
        <taxon>Duplodnaviria</taxon>
        <taxon>Heunggongvirae</taxon>
        <taxon>Uroviricota</taxon>
        <taxon>Caudoviricetes</taxon>
        <taxon>Herelleviridae</taxon>
        <taxon>Brockvirinae</taxon>
        <taxon>Kochikohdavirus</taxon>
        <taxon>Kochikohdavirus EFLK1</taxon>
    </lineage>
</organism>